<evidence type="ECO:0000313" key="3">
    <source>
        <dbReference type="Proteomes" id="UP000306813"/>
    </source>
</evidence>
<dbReference type="RefSeq" id="WP_139026971.1">
    <property type="nucleotide sequence ID" value="NZ_VDBS01000139.1"/>
</dbReference>
<dbReference type="Proteomes" id="UP000306813">
    <property type="component" value="Unassembled WGS sequence"/>
</dbReference>
<dbReference type="SUPFAM" id="SSF53474">
    <property type="entry name" value="alpha/beta-Hydrolases"/>
    <property type="match status" value="1"/>
</dbReference>
<feature type="non-terminal residue" evidence="2">
    <location>
        <position position="283"/>
    </location>
</feature>
<comment type="caution">
    <text evidence="2">The sequence shown here is derived from an EMBL/GenBank/DDBJ whole genome shotgun (WGS) entry which is preliminary data.</text>
</comment>
<dbReference type="GO" id="GO:0006629">
    <property type="term" value="P:lipid metabolic process"/>
    <property type="evidence" value="ECO:0007669"/>
    <property type="project" value="InterPro"/>
</dbReference>
<name>A0AAX2UFQ5_9BACT</name>
<dbReference type="InterPro" id="IPR002921">
    <property type="entry name" value="Fungal_lipase-type"/>
</dbReference>
<organism evidence="2 3">
    <name type="scientific">Campylobacter helveticus</name>
    <dbReference type="NCBI Taxonomy" id="28898"/>
    <lineage>
        <taxon>Bacteria</taxon>
        <taxon>Pseudomonadati</taxon>
        <taxon>Campylobacterota</taxon>
        <taxon>Epsilonproteobacteria</taxon>
        <taxon>Campylobacterales</taxon>
        <taxon>Campylobacteraceae</taxon>
        <taxon>Campylobacter</taxon>
    </lineage>
</organism>
<accession>A0AAX2UFQ5</accession>
<dbReference type="Pfam" id="PF01764">
    <property type="entry name" value="Lipase_3"/>
    <property type="match status" value="1"/>
</dbReference>
<evidence type="ECO:0000259" key="1">
    <source>
        <dbReference type="Pfam" id="PF01764"/>
    </source>
</evidence>
<feature type="non-terminal residue" evidence="2">
    <location>
        <position position="1"/>
    </location>
</feature>
<dbReference type="AlphaFoldDB" id="A0AAX2UFQ5"/>
<reference evidence="2 3" key="1">
    <citation type="submission" date="2019-05" db="EMBL/GenBank/DDBJ databases">
        <title>Draft genomes of eight strains of Campylobacter helveticus isolated from cats and a dog in New Zealand.</title>
        <authorList>
            <person name="Bojanic K."/>
            <person name="Midwinter A.C."/>
            <person name="Biggs P.J."/>
            <person name="Acke E."/>
            <person name="Cornelius A.J."/>
            <person name="Marshall J.C."/>
        </authorList>
    </citation>
    <scope>NUCLEOTIDE SEQUENCE [LARGE SCALE GENOMIC DNA]</scope>
    <source>
        <strain evidence="2 3">ACP123b</strain>
    </source>
</reference>
<sequence>NESNEALNLDKLNGEFSELQAKNFSQRYEIKFHQPNTTSGFSATLFYDKKKGKFVVGFRGTEISFKNIKTDWETILDAIQDANLTFGKGDFQANALKQFLLNIAPILNGIDSNKIIFVGHSLGGYLAQMAFIYCDKKHKDKLSFSPSEVYTFNAPSIYGWNSPNVIVNPNTIKIMRDILGKYTIDISEKITHIYDNGYIELIASAQYGANNALGIYTGENDHSIKSLVTTLYFYTYLLELKENENKIIKNNSLKESLENLNHFMKNIEIYTKTFITKNHKINK</sequence>
<dbReference type="InterPro" id="IPR029058">
    <property type="entry name" value="AB_hydrolase_fold"/>
</dbReference>
<evidence type="ECO:0000313" key="2">
    <source>
        <dbReference type="EMBL" id="TNB54388.1"/>
    </source>
</evidence>
<feature type="domain" description="Fungal lipase-type" evidence="1">
    <location>
        <begin position="55"/>
        <end position="161"/>
    </location>
</feature>
<proteinExistence type="predicted"/>
<gene>
    <name evidence="2" type="ORF">FDW42_10330</name>
</gene>
<dbReference type="Gene3D" id="3.40.50.1820">
    <property type="entry name" value="alpha/beta hydrolase"/>
    <property type="match status" value="1"/>
</dbReference>
<dbReference type="EMBL" id="VDBS01000139">
    <property type="protein sequence ID" value="TNB54388.1"/>
    <property type="molecule type" value="Genomic_DNA"/>
</dbReference>
<protein>
    <submittedName>
        <fullName evidence="2">DUF2974 domain-containing protein</fullName>
    </submittedName>
</protein>